<accession>A0ABX3CKD5</accession>
<proteinExistence type="predicted"/>
<evidence type="ECO:0000313" key="3">
    <source>
        <dbReference type="Proteomes" id="UP000180194"/>
    </source>
</evidence>
<dbReference type="NCBIfam" id="NF047498">
    <property type="entry name" value="LIC_12616_fam"/>
    <property type="match status" value="1"/>
</dbReference>
<feature type="domain" description="Phage neck terminator protein gp12-like" evidence="1">
    <location>
        <begin position="11"/>
        <end position="154"/>
    </location>
</feature>
<keyword evidence="3" id="KW-1185">Reference proteome</keyword>
<evidence type="ECO:0000313" key="2">
    <source>
        <dbReference type="EMBL" id="OHX41672.1"/>
    </source>
</evidence>
<comment type="caution">
    <text evidence="2">The sequence shown here is derived from an EMBL/GenBank/DDBJ whole genome shotgun (WGS) entry which is preliminary data.</text>
</comment>
<dbReference type="InterPro" id="IPR057087">
    <property type="entry name" value="Gp12-like"/>
</dbReference>
<sequence length="156" mass="17525">MINLADVRRPVIAGLKSYTTHTVIMADTTGNQPSYPFYTLKVTLTGQGIGQIAEAMDVEMGLSSIEQDTEMILSITCHAADIEEAHDLAYKARSYFLGKGHIELSDQNITVVDALAITNRDVFLNIEYERRYGFDVRLRMRGQESFDAEVIENIEM</sequence>
<protein>
    <recommendedName>
        <fullName evidence="1">Phage neck terminator protein gp12-like domain-containing protein</fullName>
    </recommendedName>
</protein>
<reference evidence="2 3" key="1">
    <citation type="submission" date="2016-07" db="EMBL/GenBank/DDBJ databases">
        <title>Bacillus oceanisediminis whole genome.</title>
        <authorList>
            <person name="Pal Y."/>
            <person name="Verma A."/>
            <person name="Mual P."/>
            <person name="Srinivasan K."/>
        </authorList>
    </citation>
    <scope>NUCLEOTIDE SEQUENCE [LARGE SCALE GENOMIC DNA]</scope>
    <source>
        <strain evidence="2 3">Bhandara28</strain>
    </source>
</reference>
<dbReference type="Pfam" id="PF23961">
    <property type="entry name" value="Phage_tail_terminator_9"/>
    <property type="match status" value="1"/>
</dbReference>
<gene>
    <name evidence="2" type="ORF">BBV17_27925</name>
</gene>
<dbReference type="RefSeq" id="WP_071159581.1">
    <property type="nucleotide sequence ID" value="NZ_MBRJ01000055.1"/>
</dbReference>
<dbReference type="Proteomes" id="UP000180194">
    <property type="component" value="Unassembled WGS sequence"/>
</dbReference>
<dbReference type="EMBL" id="MBRJ01000055">
    <property type="protein sequence ID" value="OHX41672.1"/>
    <property type="molecule type" value="Genomic_DNA"/>
</dbReference>
<evidence type="ECO:0000259" key="1">
    <source>
        <dbReference type="Pfam" id="PF23961"/>
    </source>
</evidence>
<organism evidence="2 3">
    <name type="scientific">Cytobacillus oceanisediminis</name>
    <dbReference type="NCBI Taxonomy" id="665099"/>
    <lineage>
        <taxon>Bacteria</taxon>
        <taxon>Bacillati</taxon>
        <taxon>Bacillota</taxon>
        <taxon>Bacilli</taxon>
        <taxon>Bacillales</taxon>
        <taxon>Bacillaceae</taxon>
        <taxon>Cytobacillus</taxon>
    </lineage>
</organism>
<name>A0ABX3CKD5_9BACI</name>